<sequence length="346" mass="36582">MTAQEVLRRTPGTTVMVLDRDTVASGATRRSAGLHFPRGATERVRRMSAYSQDWYERLRAAQPDVPVRPLGMTVVAGTDADTEAELRTAYLPEARLRPATGPVAAGRVTVPDGRAAWTADGCQYADVGALTARLARGLRSRAAFREGVRVTAVRAAADAVELRLGTGERVTAARAVLAPGPWLGDPAWAEALAPLGLRVKKVVALHVDVAPSAADGAVVFHDEDAFLLPLHDRGHWLFSYTCQEWDVTPDELGGGVSPRNLREARELLARYAPAFAARCASGRVFCDAYNPTGPGPAVTALDTAGRLVFAGAAGGSGYRLAPALAAEAADLLDPRPAAADETRSTK</sequence>
<keyword evidence="3" id="KW-1185">Reference proteome</keyword>
<dbReference type="PANTHER" id="PTHR13847">
    <property type="entry name" value="SARCOSINE DEHYDROGENASE-RELATED"/>
    <property type="match status" value="1"/>
</dbReference>
<dbReference type="SUPFAM" id="SSF51905">
    <property type="entry name" value="FAD/NAD(P)-binding domain"/>
    <property type="match status" value="1"/>
</dbReference>
<evidence type="ECO:0000313" key="3">
    <source>
        <dbReference type="Proteomes" id="UP001223390"/>
    </source>
</evidence>
<evidence type="ECO:0000256" key="1">
    <source>
        <dbReference type="ARBA" id="ARBA00023002"/>
    </source>
</evidence>
<dbReference type="Gene3D" id="3.30.9.10">
    <property type="entry name" value="D-Amino Acid Oxidase, subunit A, domain 2"/>
    <property type="match status" value="1"/>
</dbReference>
<name>A0ABT7H056_9ACTN</name>
<keyword evidence="1" id="KW-0560">Oxidoreductase</keyword>
<accession>A0ABT7H056</accession>
<organism evidence="2 3">
    <name type="scientific">Streptomyces katrae</name>
    <dbReference type="NCBI Taxonomy" id="68223"/>
    <lineage>
        <taxon>Bacteria</taxon>
        <taxon>Bacillati</taxon>
        <taxon>Actinomycetota</taxon>
        <taxon>Actinomycetes</taxon>
        <taxon>Kitasatosporales</taxon>
        <taxon>Streptomycetaceae</taxon>
        <taxon>Streptomyces</taxon>
    </lineage>
</organism>
<gene>
    <name evidence="2" type="ORF">QEZ40_004682</name>
</gene>
<protein>
    <submittedName>
        <fullName evidence="2">FAD-dependent oxidoreductase</fullName>
    </submittedName>
</protein>
<dbReference type="Proteomes" id="UP001223390">
    <property type="component" value="Unassembled WGS sequence"/>
</dbReference>
<dbReference type="PANTHER" id="PTHR13847:SF287">
    <property type="entry name" value="FAD-DEPENDENT OXIDOREDUCTASE DOMAIN-CONTAINING PROTEIN 1"/>
    <property type="match status" value="1"/>
</dbReference>
<evidence type="ECO:0000313" key="2">
    <source>
        <dbReference type="EMBL" id="MDK9499265.1"/>
    </source>
</evidence>
<dbReference type="Gene3D" id="3.50.50.60">
    <property type="entry name" value="FAD/NAD(P)-binding domain"/>
    <property type="match status" value="1"/>
</dbReference>
<dbReference type="InterPro" id="IPR036188">
    <property type="entry name" value="FAD/NAD-bd_sf"/>
</dbReference>
<reference evidence="2 3" key="1">
    <citation type="submission" date="2023-05" db="EMBL/GenBank/DDBJ databases">
        <title>Sequencing and Assembly of Streptomyces sp. NP73.</title>
        <authorList>
            <person name="Konwar A.N."/>
            <person name="Saikia K."/>
            <person name="Thakur D."/>
        </authorList>
    </citation>
    <scope>NUCLEOTIDE SEQUENCE [LARGE SCALE GENOMIC DNA]</scope>
    <source>
        <strain evidence="2 3">NP73</strain>
    </source>
</reference>
<proteinExistence type="predicted"/>
<dbReference type="EMBL" id="JASITI010000041">
    <property type="protein sequence ID" value="MDK9499265.1"/>
    <property type="molecule type" value="Genomic_DNA"/>
</dbReference>
<comment type="caution">
    <text evidence="2">The sequence shown here is derived from an EMBL/GenBank/DDBJ whole genome shotgun (WGS) entry which is preliminary data.</text>
</comment>